<dbReference type="SUPFAM" id="SSF46894">
    <property type="entry name" value="C-terminal effector domain of the bipartite response regulators"/>
    <property type="match status" value="1"/>
</dbReference>
<accession>K6FPM3</accession>
<evidence type="ECO:0000313" key="9">
    <source>
        <dbReference type="Proteomes" id="UP000006272"/>
    </source>
</evidence>
<protein>
    <submittedName>
        <fullName evidence="8">Response regulator (CheY-like receiver domain and HTH DNA-binding domain containing protein)</fullName>
    </submittedName>
</protein>
<dbReference type="Pfam" id="PF00072">
    <property type="entry name" value="Response_reg"/>
    <property type="match status" value="1"/>
</dbReference>
<dbReference type="PROSITE" id="PS00622">
    <property type="entry name" value="HTH_LUXR_1"/>
    <property type="match status" value="1"/>
</dbReference>
<dbReference type="GO" id="GO:0000160">
    <property type="term" value="P:phosphorelay signal transduction system"/>
    <property type="evidence" value="ECO:0007669"/>
    <property type="project" value="InterPro"/>
</dbReference>
<feature type="modified residue" description="4-aspartylphosphate" evidence="5">
    <location>
        <position position="58"/>
    </location>
</feature>
<dbReference type="PATRIC" id="fig|1206767.3.peg.735"/>
<comment type="caution">
    <text evidence="8">The sequence shown here is derived from an EMBL/GenBank/DDBJ whole genome shotgun (WGS) entry which is preliminary data.</text>
</comment>
<dbReference type="InterPro" id="IPR011006">
    <property type="entry name" value="CheY-like_superfamily"/>
</dbReference>
<dbReference type="EMBL" id="ALAO01000067">
    <property type="protein sequence ID" value="EKO40487.1"/>
    <property type="molecule type" value="Genomic_DNA"/>
</dbReference>
<name>K6FPM3_9BACT</name>
<keyword evidence="3 8" id="KW-0238">DNA-binding</keyword>
<dbReference type="SUPFAM" id="SSF52172">
    <property type="entry name" value="CheY-like"/>
    <property type="match status" value="1"/>
</dbReference>
<dbReference type="CDD" id="cd17535">
    <property type="entry name" value="REC_NarL-like"/>
    <property type="match status" value="1"/>
</dbReference>
<evidence type="ECO:0000313" key="8">
    <source>
        <dbReference type="EMBL" id="EKO40487.1"/>
    </source>
</evidence>
<dbReference type="GO" id="GO:0006355">
    <property type="term" value="P:regulation of DNA-templated transcription"/>
    <property type="evidence" value="ECO:0007669"/>
    <property type="project" value="InterPro"/>
</dbReference>
<dbReference type="Pfam" id="PF00196">
    <property type="entry name" value="GerE"/>
    <property type="match status" value="1"/>
</dbReference>
<dbReference type="InterPro" id="IPR000792">
    <property type="entry name" value="Tscrpt_reg_LuxR_C"/>
</dbReference>
<dbReference type="PANTHER" id="PTHR44688:SF16">
    <property type="entry name" value="DNA-BINDING TRANSCRIPTIONAL ACTIVATOR DEVR_DOSR"/>
    <property type="match status" value="1"/>
</dbReference>
<organism evidence="8 9">
    <name type="scientific">Solidesulfovibrio magneticus str. Maddingley MBC34</name>
    <dbReference type="NCBI Taxonomy" id="1206767"/>
    <lineage>
        <taxon>Bacteria</taxon>
        <taxon>Pseudomonadati</taxon>
        <taxon>Thermodesulfobacteriota</taxon>
        <taxon>Desulfovibrionia</taxon>
        <taxon>Desulfovibrionales</taxon>
        <taxon>Desulfovibrionaceae</taxon>
        <taxon>Solidesulfovibrio</taxon>
    </lineage>
</organism>
<evidence type="ECO:0000259" key="6">
    <source>
        <dbReference type="PROSITE" id="PS50043"/>
    </source>
</evidence>
<evidence type="ECO:0000256" key="3">
    <source>
        <dbReference type="ARBA" id="ARBA00023125"/>
    </source>
</evidence>
<dbReference type="InterPro" id="IPR016032">
    <property type="entry name" value="Sig_transdc_resp-reg_C-effctor"/>
</dbReference>
<reference evidence="8 9" key="1">
    <citation type="submission" date="2012-07" db="EMBL/GenBank/DDBJ databases">
        <title>Draft genome sequence of Desulfovibrio magneticus str. Maddingley MBC34 obtained from a metagenomic sequence of a methanogenic enrichment isolated from coal-seam formation water in Victoria, Australia.</title>
        <authorList>
            <person name="Greenfield P."/>
            <person name="Hendry P."/>
            <person name="Li D."/>
            <person name="Rosewarne C.P."/>
            <person name="Tran-Dinh N."/>
            <person name="Elbourne L.D.H."/>
            <person name="Paulsen I.T."/>
            <person name="Midgley D.J."/>
        </authorList>
    </citation>
    <scope>NUCLEOTIDE SEQUENCE [LARGE SCALE GENOMIC DNA]</scope>
    <source>
        <strain evidence="9">Maddingley MBC34</strain>
    </source>
</reference>
<evidence type="ECO:0000256" key="5">
    <source>
        <dbReference type="PROSITE-ProRule" id="PRU00169"/>
    </source>
</evidence>
<dbReference type="PROSITE" id="PS50110">
    <property type="entry name" value="RESPONSE_REGULATORY"/>
    <property type="match status" value="1"/>
</dbReference>
<keyword evidence="2" id="KW-0805">Transcription regulation</keyword>
<gene>
    <name evidence="8" type="ORF">B193_0772</name>
</gene>
<dbReference type="GO" id="GO:0003677">
    <property type="term" value="F:DNA binding"/>
    <property type="evidence" value="ECO:0007669"/>
    <property type="project" value="UniProtKB-KW"/>
</dbReference>
<feature type="domain" description="Response regulatory" evidence="7">
    <location>
        <begin position="7"/>
        <end position="123"/>
    </location>
</feature>
<feature type="domain" description="HTH luxR-type" evidence="6">
    <location>
        <begin position="152"/>
        <end position="217"/>
    </location>
</feature>
<dbReference type="SMART" id="SM00448">
    <property type="entry name" value="REC"/>
    <property type="match status" value="1"/>
</dbReference>
<dbReference type="PRINTS" id="PR00038">
    <property type="entry name" value="HTHLUXR"/>
</dbReference>
<dbReference type="Gene3D" id="3.40.50.2300">
    <property type="match status" value="1"/>
</dbReference>
<evidence type="ECO:0000256" key="2">
    <source>
        <dbReference type="ARBA" id="ARBA00023015"/>
    </source>
</evidence>
<dbReference type="SMART" id="SM00421">
    <property type="entry name" value="HTH_LUXR"/>
    <property type="match status" value="1"/>
</dbReference>
<evidence type="ECO:0000256" key="4">
    <source>
        <dbReference type="ARBA" id="ARBA00023163"/>
    </source>
</evidence>
<dbReference type="CDD" id="cd06170">
    <property type="entry name" value="LuxR_C_like"/>
    <property type="match status" value="1"/>
</dbReference>
<dbReference type="PROSITE" id="PS50043">
    <property type="entry name" value="HTH_LUXR_2"/>
    <property type="match status" value="1"/>
</dbReference>
<keyword evidence="4" id="KW-0804">Transcription</keyword>
<dbReference type="InterPro" id="IPR058245">
    <property type="entry name" value="NreC/VraR/RcsB-like_REC"/>
</dbReference>
<evidence type="ECO:0000256" key="1">
    <source>
        <dbReference type="ARBA" id="ARBA00022553"/>
    </source>
</evidence>
<evidence type="ECO:0000259" key="7">
    <source>
        <dbReference type="PROSITE" id="PS50110"/>
    </source>
</evidence>
<dbReference type="AlphaFoldDB" id="K6FPM3"/>
<dbReference type="PANTHER" id="PTHR44688">
    <property type="entry name" value="DNA-BINDING TRANSCRIPTIONAL ACTIVATOR DEVR_DOSR"/>
    <property type="match status" value="1"/>
</dbReference>
<sequence>MSAKRARIAIADDHGLMRQGLAAILAADPRFEVVGQAADAAGAVGLVRDLAPDVLLLDVGLAGGSGVDVAGRVAGLGPECRVVMVTMHARLDLVAACFRAGAMGYVVKDSAATSLVAAIEAVLRGERYLDAAITPQVLLRLDEYAARKTGPRDPAYDGLTRREQQILRLLAEGRAVAAIAAELFISKKTVENHRANICGKLGLANLAELVRYAARLGIVDLDDDLS</sequence>
<keyword evidence="1 5" id="KW-0597">Phosphoprotein</keyword>
<dbReference type="InterPro" id="IPR001789">
    <property type="entry name" value="Sig_transdc_resp-reg_receiver"/>
</dbReference>
<dbReference type="Proteomes" id="UP000006272">
    <property type="component" value="Unassembled WGS sequence"/>
</dbReference>
<proteinExistence type="predicted"/>